<keyword evidence="1" id="KW-0723">Serine/threonine-protein kinase</keyword>
<dbReference type="SMART" id="SM00220">
    <property type="entry name" value="S_TKc"/>
    <property type="match status" value="1"/>
</dbReference>
<dbReference type="InterPro" id="IPR051175">
    <property type="entry name" value="CLK_kinases"/>
</dbReference>
<evidence type="ECO:0000259" key="6">
    <source>
        <dbReference type="PROSITE" id="PS50011"/>
    </source>
</evidence>
<dbReference type="OrthoDB" id="5979581at2759"/>
<dbReference type="InterPro" id="IPR011009">
    <property type="entry name" value="Kinase-like_dom_sf"/>
</dbReference>
<evidence type="ECO:0000256" key="4">
    <source>
        <dbReference type="ARBA" id="ARBA00022777"/>
    </source>
</evidence>
<evidence type="ECO:0000256" key="1">
    <source>
        <dbReference type="ARBA" id="ARBA00022527"/>
    </source>
</evidence>
<keyword evidence="2" id="KW-0808">Transferase</keyword>
<sequence length="437" mass="48902">MSTLDIHDMQSIQSSPEFEEDIPIPLDEDVHEVVVSDVADGLSFVCEEEPHTVKHLDALGYIPLHLGDRLGNEGQYEVVRKLGWASSSSVWLMFCHRPRTGDPRYMAIKVLNADATTRELFKGSYELKVLLEMKEKWDVNHPGTSHCLKCLGAFYEDSVHGRHLCLAFAPCGSTLDGLLHEQPSGRFALPAVKRFVKQTLQALDFLHTRVSAVHCDVKLSNLFVKIDPSNAVISKYLQECPSESYPVHHFPDLWDGPIITVKSQPLPNFGLDPSLSNLDVYLSDFGGAIPLDQLSLDTEHCTPITLEAPEQILECIWSTPVFLSLTGMDAFALYRTSRLDYVDVHLARIVEHVGPFPGSFLERCEKHAEHFDDAGRLLKMAMPNGGTIEDRLNLALSGTLDKEDIQMTAAFVRRCLTIDPDERPTAAQLLEDHWFAS</sequence>
<accession>A0A1Y2IHZ9</accession>
<evidence type="ECO:0000313" key="8">
    <source>
        <dbReference type="Proteomes" id="UP000193067"/>
    </source>
</evidence>
<keyword evidence="5" id="KW-0067">ATP-binding</keyword>
<dbReference type="GO" id="GO:0004674">
    <property type="term" value="F:protein serine/threonine kinase activity"/>
    <property type="evidence" value="ECO:0007669"/>
    <property type="project" value="UniProtKB-KW"/>
</dbReference>
<dbReference type="GO" id="GO:0043484">
    <property type="term" value="P:regulation of RNA splicing"/>
    <property type="evidence" value="ECO:0007669"/>
    <property type="project" value="TreeGrafter"/>
</dbReference>
<organism evidence="7 8">
    <name type="scientific">Trametes coccinea (strain BRFM310)</name>
    <name type="common">Pycnoporus coccineus</name>
    <dbReference type="NCBI Taxonomy" id="1353009"/>
    <lineage>
        <taxon>Eukaryota</taxon>
        <taxon>Fungi</taxon>
        <taxon>Dikarya</taxon>
        <taxon>Basidiomycota</taxon>
        <taxon>Agaricomycotina</taxon>
        <taxon>Agaricomycetes</taxon>
        <taxon>Polyporales</taxon>
        <taxon>Polyporaceae</taxon>
        <taxon>Trametes</taxon>
    </lineage>
</organism>
<evidence type="ECO:0000256" key="5">
    <source>
        <dbReference type="ARBA" id="ARBA00022840"/>
    </source>
</evidence>
<dbReference type="GO" id="GO:0005524">
    <property type="term" value="F:ATP binding"/>
    <property type="evidence" value="ECO:0007669"/>
    <property type="project" value="UniProtKB-KW"/>
</dbReference>
<evidence type="ECO:0000313" key="7">
    <source>
        <dbReference type="EMBL" id="OSD00765.1"/>
    </source>
</evidence>
<dbReference type="STRING" id="1353009.A0A1Y2IHZ9"/>
<gene>
    <name evidence="7" type="ORF">PYCCODRAFT_1469196</name>
</gene>
<keyword evidence="8" id="KW-1185">Reference proteome</keyword>
<keyword evidence="3" id="KW-0547">Nucleotide-binding</keyword>
<keyword evidence="4 7" id="KW-0418">Kinase</keyword>
<dbReference type="EMBL" id="KZ084116">
    <property type="protein sequence ID" value="OSD00765.1"/>
    <property type="molecule type" value="Genomic_DNA"/>
</dbReference>
<name>A0A1Y2IHZ9_TRAC3</name>
<dbReference type="AlphaFoldDB" id="A0A1Y2IHZ9"/>
<dbReference type="Proteomes" id="UP000193067">
    <property type="component" value="Unassembled WGS sequence"/>
</dbReference>
<dbReference type="Gene3D" id="1.10.510.10">
    <property type="entry name" value="Transferase(Phosphotransferase) domain 1"/>
    <property type="match status" value="1"/>
</dbReference>
<dbReference type="SUPFAM" id="SSF56112">
    <property type="entry name" value="Protein kinase-like (PK-like)"/>
    <property type="match status" value="1"/>
</dbReference>
<dbReference type="PANTHER" id="PTHR45646:SF11">
    <property type="entry name" value="SERINE_THREONINE-PROTEIN KINASE DOA"/>
    <property type="match status" value="1"/>
</dbReference>
<evidence type="ECO:0000256" key="3">
    <source>
        <dbReference type="ARBA" id="ARBA00022741"/>
    </source>
</evidence>
<dbReference type="PANTHER" id="PTHR45646">
    <property type="entry name" value="SERINE/THREONINE-PROTEIN KINASE DOA-RELATED"/>
    <property type="match status" value="1"/>
</dbReference>
<dbReference type="GO" id="GO:0005634">
    <property type="term" value="C:nucleus"/>
    <property type="evidence" value="ECO:0007669"/>
    <property type="project" value="TreeGrafter"/>
</dbReference>
<feature type="domain" description="Protein kinase" evidence="6">
    <location>
        <begin position="76"/>
        <end position="435"/>
    </location>
</feature>
<proteinExistence type="predicted"/>
<dbReference type="InterPro" id="IPR000719">
    <property type="entry name" value="Prot_kinase_dom"/>
</dbReference>
<dbReference type="Pfam" id="PF00069">
    <property type="entry name" value="Pkinase"/>
    <property type="match status" value="1"/>
</dbReference>
<dbReference type="Gene3D" id="3.30.200.20">
    <property type="entry name" value="Phosphorylase Kinase, domain 1"/>
    <property type="match status" value="1"/>
</dbReference>
<dbReference type="PROSITE" id="PS50011">
    <property type="entry name" value="PROTEIN_KINASE_DOM"/>
    <property type="match status" value="1"/>
</dbReference>
<protein>
    <submittedName>
        <fullName evidence="7">Kinase-like protein</fullName>
    </submittedName>
</protein>
<reference evidence="7 8" key="1">
    <citation type="journal article" date="2015" name="Biotechnol. Biofuels">
        <title>Enhanced degradation of softwood versus hardwood by the white-rot fungus Pycnoporus coccineus.</title>
        <authorList>
            <person name="Couturier M."/>
            <person name="Navarro D."/>
            <person name="Chevret D."/>
            <person name="Henrissat B."/>
            <person name="Piumi F."/>
            <person name="Ruiz-Duenas F.J."/>
            <person name="Martinez A.T."/>
            <person name="Grigoriev I.V."/>
            <person name="Riley R."/>
            <person name="Lipzen A."/>
            <person name="Berrin J.G."/>
            <person name="Master E.R."/>
            <person name="Rosso M.N."/>
        </authorList>
    </citation>
    <scope>NUCLEOTIDE SEQUENCE [LARGE SCALE GENOMIC DNA]</scope>
    <source>
        <strain evidence="7 8">BRFM310</strain>
    </source>
</reference>
<evidence type="ECO:0000256" key="2">
    <source>
        <dbReference type="ARBA" id="ARBA00022679"/>
    </source>
</evidence>